<reference evidence="8" key="1">
    <citation type="submission" date="2018-12" db="EMBL/GenBank/DDBJ databases">
        <title>Dusodibacter welbiota gen. nov., sp. nov., isolated from human faeces and emended description of the Oscillibacter genus.</title>
        <authorList>
            <person name="Le Roy T."/>
            <person name="Van der Smissen P."/>
            <person name="Delzenne N."/>
            <person name="Muccioli G."/>
            <person name="Collet J.F."/>
            <person name="Cani P.D."/>
        </authorList>
    </citation>
    <scope>NUCLEOTIDE SEQUENCE [LARGE SCALE GENOMIC DNA]</scope>
    <source>
        <strain evidence="8">J115</strain>
    </source>
</reference>
<keyword evidence="2 4" id="KW-0560">Oxidoreductase</keyword>
<keyword evidence="3" id="KW-0520">NAD</keyword>
<dbReference type="InterPro" id="IPR006140">
    <property type="entry name" value="D-isomer_DH_NAD-bd"/>
</dbReference>
<dbReference type="InterPro" id="IPR036291">
    <property type="entry name" value="NAD(P)-bd_dom_sf"/>
</dbReference>
<dbReference type="InterPro" id="IPR043322">
    <property type="entry name" value="CtBP"/>
</dbReference>
<dbReference type="PANTHER" id="PTHR42789:SF1">
    <property type="entry name" value="D-ISOMER SPECIFIC 2-HYDROXYACID DEHYDROGENASE FAMILY PROTEIN (AFU_ORTHOLOGUE AFUA_6G10090)"/>
    <property type="match status" value="1"/>
</dbReference>
<dbReference type="Gene3D" id="3.40.50.720">
    <property type="entry name" value="NAD(P)-binding Rossmann-like Domain"/>
    <property type="match status" value="2"/>
</dbReference>
<dbReference type="CDD" id="cd05299">
    <property type="entry name" value="CtBP_dh"/>
    <property type="match status" value="1"/>
</dbReference>
<dbReference type="PROSITE" id="PS00671">
    <property type="entry name" value="D_2_HYDROXYACID_DH_3"/>
    <property type="match status" value="1"/>
</dbReference>
<dbReference type="InterPro" id="IPR029753">
    <property type="entry name" value="D-isomer_DH_CS"/>
</dbReference>
<dbReference type="Proteomes" id="UP000298642">
    <property type="component" value="Chromosome"/>
</dbReference>
<dbReference type="RefSeq" id="WP_025544144.1">
    <property type="nucleotide sequence ID" value="NZ_CP034413.3"/>
</dbReference>
<dbReference type="AlphaFoldDB" id="A0A4D7AUS4"/>
<evidence type="ECO:0000313" key="7">
    <source>
        <dbReference type="EMBL" id="QCI59340.1"/>
    </source>
</evidence>
<feature type="domain" description="D-isomer specific 2-hydroxyacid dehydrogenase NAD-binding" evidence="6">
    <location>
        <begin position="123"/>
        <end position="300"/>
    </location>
</feature>
<keyword evidence="8" id="KW-1185">Reference proteome</keyword>
<dbReference type="InterPro" id="IPR006139">
    <property type="entry name" value="D-isomer_2_OHA_DH_cat_dom"/>
</dbReference>
<protein>
    <submittedName>
        <fullName evidence="7">C-terminal binding protein</fullName>
    </submittedName>
</protein>
<dbReference type="PANTHER" id="PTHR42789">
    <property type="entry name" value="D-ISOMER SPECIFIC 2-HYDROXYACID DEHYDROGENASE FAMILY PROTEIN (AFU_ORTHOLOGUE AFUA_6G10090)"/>
    <property type="match status" value="1"/>
</dbReference>
<dbReference type="Pfam" id="PF02826">
    <property type="entry name" value="2-Hacid_dh_C"/>
    <property type="match status" value="1"/>
</dbReference>
<dbReference type="EMBL" id="CP034413">
    <property type="protein sequence ID" value="QCI59340.1"/>
    <property type="molecule type" value="Genomic_DNA"/>
</dbReference>
<comment type="similarity">
    <text evidence="1 4">Belongs to the D-isomer specific 2-hydroxyacid dehydrogenase family.</text>
</comment>
<dbReference type="GO" id="GO:0051287">
    <property type="term" value="F:NAD binding"/>
    <property type="evidence" value="ECO:0007669"/>
    <property type="project" value="InterPro"/>
</dbReference>
<evidence type="ECO:0000256" key="3">
    <source>
        <dbReference type="ARBA" id="ARBA00023027"/>
    </source>
</evidence>
<sequence>MRAIVVDKDYGSVTPQELDRVAAAYQAAGIQMELLEYQVEATRQKEPTEEEIIAGCQGAQVLLATGNPPITRKVMETLPEVKFVQRFGAGVNSIDLAAAAELGVIVLNLPGFCAKELADVATAMIMGLIRNTAYYDREVRKGNWPKCQYLLPPDVRELTLGLYGFGLAGRHLHDIFHNGFGTKVISCDPYISDAVKAQYPDVEFVSFEELITRSDIISIHVVLTPETTHVFNKEVFKKMKNTAMIINTSRGPVIDNDDMVWALQNGEILYAGLDTVEREPLPENDPLKTLDNVIVNPHCGSYGVGSKKTQIQMVCDLVPTAVTTGKVAARCVADRDVLNKETGFTFI</sequence>
<proteinExistence type="inferred from homology"/>
<evidence type="ECO:0000256" key="1">
    <source>
        <dbReference type="ARBA" id="ARBA00005854"/>
    </source>
</evidence>
<dbReference type="KEGG" id="obj:EIO64_08975"/>
<gene>
    <name evidence="7" type="ORF">EIO64_08975</name>
</gene>
<accession>A0A4D7AUS4</accession>
<feature type="domain" description="D-isomer specific 2-hydroxyacid dehydrogenase catalytic" evidence="5">
    <location>
        <begin position="32"/>
        <end position="121"/>
    </location>
</feature>
<organism evidence="7 8">
    <name type="scientific">Dysosmobacter welbionis</name>
    <dbReference type="NCBI Taxonomy" id="2093857"/>
    <lineage>
        <taxon>Bacteria</taxon>
        <taxon>Bacillati</taxon>
        <taxon>Bacillota</taxon>
        <taxon>Clostridia</taxon>
        <taxon>Eubacteriales</taxon>
        <taxon>Oscillospiraceae</taxon>
        <taxon>Dysosmobacter</taxon>
    </lineage>
</organism>
<dbReference type="GO" id="GO:0016616">
    <property type="term" value="F:oxidoreductase activity, acting on the CH-OH group of donors, NAD or NADP as acceptor"/>
    <property type="evidence" value="ECO:0007669"/>
    <property type="project" value="InterPro"/>
</dbReference>
<dbReference type="InterPro" id="IPR050857">
    <property type="entry name" value="D-2-hydroxyacid_DH"/>
</dbReference>
<dbReference type="Pfam" id="PF00389">
    <property type="entry name" value="2-Hacid_dh"/>
    <property type="match status" value="1"/>
</dbReference>
<dbReference type="SUPFAM" id="SSF51735">
    <property type="entry name" value="NAD(P)-binding Rossmann-fold domains"/>
    <property type="match status" value="1"/>
</dbReference>
<name>A0A4D7AUS4_9FIRM</name>
<dbReference type="SUPFAM" id="SSF52283">
    <property type="entry name" value="Formate/glycerate dehydrogenase catalytic domain-like"/>
    <property type="match status" value="1"/>
</dbReference>
<evidence type="ECO:0000259" key="5">
    <source>
        <dbReference type="Pfam" id="PF00389"/>
    </source>
</evidence>
<evidence type="ECO:0000259" key="6">
    <source>
        <dbReference type="Pfam" id="PF02826"/>
    </source>
</evidence>
<dbReference type="GeneID" id="89523563"/>
<evidence type="ECO:0000256" key="2">
    <source>
        <dbReference type="ARBA" id="ARBA00023002"/>
    </source>
</evidence>
<dbReference type="GO" id="GO:0003714">
    <property type="term" value="F:transcription corepressor activity"/>
    <property type="evidence" value="ECO:0007669"/>
    <property type="project" value="InterPro"/>
</dbReference>
<evidence type="ECO:0000256" key="4">
    <source>
        <dbReference type="RuleBase" id="RU003719"/>
    </source>
</evidence>
<evidence type="ECO:0000313" key="8">
    <source>
        <dbReference type="Proteomes" id="UP000298642"/>
    </source>
</evidence>